<reference evidence="1" key="1">
    <citation type="submission" date="2020-08" db="EMBL/GenBank/DDBJ databases">
        <title>Chromosome-level assembly of Southern catfish (Silurus meridionalis) provides insights into visual adaptation to the nocturnal and benthic lifestyles.</title>
        <authorList>
            <person name="Zhang Y."/>
            <person name="Wang D."/>
            <person name="Peng Z."/>
        </authorList>
    </citation>
    <scope>NUCLEOTIDE SEQUENCE</scope>
    <source>
        <strain evidence="1">SWU-2019-XX</strain>
        <tissue evidence="1">Muscle</tissue>
    </source>
</reference>
<dbReference type="Proteomes" id="UP000606274">
    <property type="component" value="Unassembled WGS sequence"/>
</dbReference>
<keyword evidence="2" id="KW-1185">Reference proteome</keyword>
<dbReference type="EMBL" id="JABFDY010000020">
    <property type="protein sequence ID" value="KAF7692256.1"/>
    <property type="molecule type" value="Genomic_DNA"/>
</dbReference>
<gene>
    <name evidence="1" type="ORF">HF521_009866</name>
</gene>
<protein>
    <submittedName>
        <fullName evidence="1">Uncharacterized protein</fullName>
    </submittedName>
</protein>
<dbReference type="AlphaFoldDB" id="A0A8T0AKR2"/>
<proteinExistence type="predicted"/>
<name>A0A8T0AKR2_SILME</name>
<evidence type="ECO:0000313" key="2">
    <source>
        <dbReference type="Proteomes" id="UP000606274"/>
    </source>
</evidence>
<comment type="caution">
    <text evidence="1">The sequence shown here is derived from an EMBL/GenBank/DDBJ whole genome shotgun (WGS) entry which is preliminary data.</text>
</comment>
<evidence type="ECO:0000313" key="1">
    <source>
        <dbReference type="EMBL" id="KAF7692256.1"/>
    </source>
</evidence>
<accession>A0A8T0AKR2</accession>
<organism evidence="1 2">
    <name type="scientific">Silurus meridionalis</name>
    <name type="common">Southern catfish</name>
    <name type="synonym">Silurus soldatovi meridionalis</name>
    <dbReference type="NCBI Taxonomy" id="175797"/>
    <lineage>
        <taxon>Eukaryota</taxon>
        <taxon>Metazoa</taxon>
        <taxon>Chordata</taxon>
        <taxon>Craniata</taxon>
        <taxon>Vertebrata</taxon>
        <taxon>Euteleostomi</taxon>
        <taxon>Actinopterygii</taxon>
        <taxon>Neopterygii</taxon>
        <taxon>Teleostei</taxon>
        <taxon>Ostariophysi</taxon>
        <taxon>Siluriformes</taxon>
        <taxon>Siluridae</taxon>
        <taxon>Silurus</taxon>
    </lineage>
</organism>
<sequence>MNYSCLPDNKLMTNEELKCRNINTLQEDLLSLDVQMYTVLEEKLRLCVGNFTCQQLLIQTHTHTPNGEELLTAAQEEVVSLMMCMMSLLFGYQDSSQHDKLELSKKRLKLREPFILKVGDCVQSLIQLLYSLQVCVHLFAFL</sequence>